<feature type="transmembrane region" description="Helical" evidence="8">
    <location>
        <begin position="358"/>
        <end position="377"/>
    </location>
</feature>
<reference evidence="11" key="1">
    <citation type="submission" date="2017-05" db="EMBL/GenBank/DDBJ databases">
        <authorList>
            <person name="Kirkegaard R."/>
            <person name="Mcilroy J S."/>
        </authorList>
    </citation>
    <scope>NUCLEOTIDE SEQUENCE [LARGE SCALE GENOMIC DNA]</scope>
</reference>
<accession>A0A1Y6K8N3</accession>
<keyword evidence="5 8" id="KW-0812">Transmembrane</keyword>
<feature type="transmembrane region" description="Helical" evidence="8">
    <location>
        <begin position="57"/>
        <end position="75"/>
    </location>
</feature>
<dbReference type="OrthoDB" id="139612at2"/>
<protein>
    <recommendedName>
        <fullName evidence="9">Glycosyltransferase RgtA/B/C/D-like domain-containing protein</fullName>
    </recommendedName>
</protein>
<gene>
    <name evidence="10" type="ORF">CFX1CAM_2173</name>
</gene>
<dbReference type="KEGG" id="abat:CFX1CAM_2173"/>
<keyword evidence="3" id="KW-0328">Glycosyltransferase</keyword>
<dbReference type="InterPro" id="IPR038731">
    <property type="entry name" value="RgtA/B/C-like"/>
</dbReference>
<evidence type="ECO:0000259" key="9">
    <source>
        <dbReference type="Pfam" id="PF13231"/>
    </source>
</evidence>
<dbReference type="GO" id="GO:0005886">
    <property type="term" value="C:plasma membrane"/>
    <property type="evidence" value="ECO:0007669"/>
    <property type="project" value="UniProtKB-SubCell"/>
</dbReference>
<dbReference type="Proteomes" id="UP000195514">
    <property type="component" value="Chromosome I"/>
</dbReference>
<feature type="domain" description="Glycosyltransferase RgtA/B/C/D-like" evidence="9">
    <location>
        <begin position="93"/>
        <end position="210"/>
    </location>
</feature>
<feature type="transmembrane region" description="Helical" evidence="8">
    <location>
        <begin position="87"/>
        <end position="107"/>
    </location>
</feature>
<keyword evidence="11" id="KW-1185">Reference proteome</keyword>
<evidence type="ECO:0000256" key="2">
    <source>
        <dbReference type="ARBA" id="ARBA00022475"/>
    </source>
</evidence>
<keyword evidence="6 8" id="KW-1133">Transmembrane helix</keyword>
<evidence type="ECO:0000256" key="5">
    <source>
        <dbReference type="ARBA" id="ARBA00022692"/>
    </source>
</evidence>
<dbReference type="PANTHER" id="PTHR33908">
    <property type="entry name" value="MANNOSYLTRANSFERASE YKCB-RELATED"/>
    <property type="match status" value="1"/>
</dbReference>
<evidence type="ECO:0000256" key="6">
    <source>
        <dbReference type="ARBA" id="ARBA00022989"/>
    </source>
</evidence>
<dbReference type="Pfam" id="PF13231">
    <property type="entry name" value="PMT_2"/>
    <property type="match status" value="1"/>
</dbReference>
<feature type="transmembrane region" description="Helical" evidence="8">
    <location>
        <begin position="220"/>
        <end position="240"/>
    </location>
</feature>
<evidence type="ECO:0000313" key="11">
    <source>
        <dbReference type="Proteomes" id="UP000195514"/>
    </source>
</evidence>
<dbReference type="PANTHER" id="PTHR33908:SF11">
    <property type="entry name" value="MEMBRANE PROTEIN"/>
    <property type="match status" value="1"/>
</dbReference>
<dbReference type="AlphaFoldDB" id="A0A1Y6K8N3"/>
<feature type="transmembrane region" description="Helical" evidence="8">
    <location>
        <begin position="167"/>
        <end position="199"/>
    </location>
</feature>
<dbReference type="RefSeq" id="WP_157891864.1">
    <property type="nucleotide sequence ID" value="NZ_LT859958.1"/>
</dbReference>
<evidence type="ECO:0000256" key="3">
    <source>
        <dbReference type="ARBA" id="ARBA00022676"/>
    </source>
</evidence>
<proteinExistence type="predicted"/>
<feature type="transmembrane region" description="Helical" evidence="8">
    <location>
        <begin position="328"/>
        <end position="346"/>
    </location>
</feature>
<evidence type="ECO:0000313" key="10">
    <source>
        <dbReference type="EMBL" id="SMX55238.1"/>
    </source>
</evidence>
<dbReference type="EMBL" id="LT859958">
    <property type="protein sequence ID" value="SMX55238.1"/>
    <property type="molecule type" value="Genomic_DNA"/>
</dbReference>
<keyword evidence="4" id="KW-0808">Transferase</keyword>
<evidence type="ECO:0000256" key="7">
    <source>
        <dbReference type="ARBA" id="ARBA00023136"/>
    </source>
</evidence>
<feature type="transmembrane region" description="Helical" evidence="8">
    <location>
        <begin position="119"/>
        <end position="139"/>
    </location>
</feature>
<feature type="transmembrane region" description="Helical" evidence="8">
    <location>
        <begin position="303"/>
        <end position="322"/>
    </location>
</feature>
<dbReference type="InterPro" id="IPR050297">
    <property type="entry name" value="LipidA_mod_glycosyltrf_83"/>
</dbReference>
<evidence type="ECO:0000256" key="1">
    <source>
        <dbReference type="ARBA" id="ARBA00004651"/>
    </source>
</evidence>
<sequence>MILVSLFLCSLLIRRIGVKHGFPLLTHPDESVIIDRVVHMTLERTLNPGNFNRPNQILYLLNFLYLNILSFIRFGEHLGAAFPKYYLNFYAYARFLISIMGAMIPVIAYKIGNEFRNKFGLFAALVFTLFPSYVLHSLYITPDVPVTLFTLLVIYFTVRYLKRGEKISIFLATLFAAITTAEKYPGLLTMLIVWTGIILNHFQNPEPFKKIKWWSLVQEILKFSFLFIIALFIVAPFIFIEYQQVIEALLRESRTTHLGADNLGWGGNLYFYLRSFCSWTNLLSILFISSGIYALIKNREKSHIFLFYGAIYWIALSVLSLHWERWALPMYITPLFLTGMGMNFLWEFRKKNVIVKYLVPLCIVVFLIAQFIVTLHIPTMMRFTDTRLIALNYAEQRGITPENSLYEGYSPFLPGHPIEISKDELENNNQYDYVILSSYMYDRFFAEPERYADWITFYNSIRENNRLIFEVEPTPPAKNLLERSDDILFYVKKCLKLDVEDRFGGPTIQIFELVR</sequence>
<feature type="transmembrane region" description="Helical" evidence="8">
    <location>
        <begin position="271"/>
        <end position="296"/>
    </location>
</feature>
<organism evidence="10 11">
    <name type="scientific">Candidatus Brevifilum fermentans</name>
    <dbReference type="NCBI Taxonomy" id="1986204"/>
    <lineage>
        <taxon>Bacteria</taxon>
        <taxon>Bacillati</taxon>
        <taxon>Chloroflexota</taxon>
        <taxon>Anaerolineae</taxon>
        <taxon>Anaerolineales</taxon>
        <taxon>Anaerolineaceae</taxon>
        <taxon>Candidatus Brevifilum</taxon>
    </lineage>
</organism>
<dbReference type="GO" id="GO:0016763">
    <property type="term" value="F:pentosyltransferase activity"/>
    <property type="evidence" value="ECO:0007669"/>
    <property type="project" value="TreeGrafter"/>
</dbReference>
<dbReference type="GO" id="GO:0009103">
    <property type="term" value="P:lipopolysaccharide biosynthetic process"/>
    <property type="evidence" value="ECO:0007669"/>
    <property type="project" value="UniProtKB-ARBA"/>
</dbReference>
<keyword evidence="7 8" id="KW-0472">Membrane</keyword>
<keyword evidence="2" id="KW-1003">Cell membrane</keyword>
<evidence type="ECO:0000256" key="8">
    <source>
        <dbReference type="SAM" id="Phobius"/>
    </source>
</evidence>
<name>A0A1Y6K8N3_9CHLR</name>
<evidence type="ECO:0000256" key="4">
    <source>
        <dbReference type="ARBA" id="ARBA00022679"/>
    </source>
</evidence>
<comment type="subcellular location">
    <subcellularLocation>
        <location evidence="1">Cell membrane</location>
        <topology evidence="1">Multi-pass membrane protein</topology>
    </subcellularLocation>
</comment>